<gene>
    <name evidence="8" type="ORF">HHI36_001971</name>
</gene>
<dbReference type="SMART" id="SM00408">
    <property type="entry name" value="IGc2"/>
    <property type="match status" value="1"/>
</dbReference>
<dbReference type="Gene3D" id="2.60.40.10">
    <property type="entry name" value="Immunoglobulins"/>
    <property type="match status" value="1"/>
</dbReference>
<keyword evidence="2" id="KW-0964">Secreted</keyword>
<dbReference type="GO" id="GO:0005576">
    <property type="term" value="C:extracellular region"/>
    <property type="evidence" value="ECO:0007669"/>
    <property type="project" value="UniProtKB-SubCell"/>
</dbReference>
<dbReference type="InterPro" id="IPR003598">
    <property type="entry name" value="Ig_sub2"/>
</dbReference>
<proteinExistence type="predicted"/>
<feature type="compositionally biased region" description="Basic and acidic residues" evidence="6">
    <location>
        <begin position="538"/>
        <end position="552"/>
    </location>
</feature>
<dbReference type="InterPro" id="IPR000884">
    <property type="entry name" value="TSP1_rpt"/>
</dbReference>
<feature type="domain" description="Ig-like" evidence="7">
    <location>
        <begin position="400"/>
        <end position="499"/>
    </location>
</feature>
<keyword evidence="9" id="KW-1185">Reference proteome</keyword>
<evidence type="ECO:0000256" key="1">
    <source>
        <dbReference type="ARBA" id="ARBA00004613"/>
    </source>
</evidence>
<comment type="caution">
    <text evidence="8">The sequence shown here is derived from an EMBL/GenBank/DDBJ whole genome shotgun (WGS) entry which is preliminary data.</text>
</comment>
<protein>
    <recommendedName>
        <fullName evidence="7">Ig-like domain-containing protein</fullName>
    </recommendedName>
</protein>
<dbReference type="SUPFAM" id="SSF48726">
    <property type="entry name" value="Immunoglobulin"/>
    <property type="match status" value="1"/>
</dbReference>
<evidence type="ECO:0000313" key="9">
    <source>
        <dbReference type="Proteomes" id="UP001516400"/>
    </source>
</evidence>
<dbReference type="InterPro" id="IPR007110">
    <property type="entry name" value="Ig-like_dom"/>
</dbReference>
<dbReference type="InterPro" id="IPR013783">
    <property type="entry name" value="Ig-like_fold"/>
</dbReference>
<dbReference type="PANTHER" id="PTHR13723">
    <property type="entry name" value="ADAMTS A DISINTEGRIN AND METALLOPROTEASE WITH THROMBOSPONDIN MOTIFS PROTEASE"/>
    <property type="match status" value="1"/>
</dbReference>
<dbReference type="PROSITE" id="PS50835">
    <property type="entry name" value="IG_LIKE"/>
    <property type="match status" value="1"/>
</dbReference>
<dbReference type="PANTHER" id="PTHR13723:SF313">
    <property type="entry name" value="PEPTIDASE M12B DOMAIN-CONTAINING PROTEIN"/>
    <property type="match status" value="1"/>
</dbReference>
<dbReference type="PROSITE" id="PS50092">
    <property type="entry name" value="TSP1"/>
    <property type="match status" value="4"/>
</dbReference>
<evidence type="ECO:0000256" key="4">
    <source>
        <dbReference type="ARBA" id="ARBA00022737"/>
    </source>
</evidence>
<dbReference type="Gene3D" id="2.20.100.10">
    <property type="entry name" value="Thrombospondin type-1 (TSP1) repeat"/>
    <property type="match status" value="5"/>
</dbReference>
<reference evidence="8 9" key="1">
    <citation type="journal article" date="2021" name="BMC Biol.">
        <title>Horizontally acquired antibacterial genes associated with adaptive radiation of ladybird beetles.</title>
        <authorList>
            <person name="Li H.S."/>
            <person name="Tang X.F."/>
            <person name="Huang Y.H."/>
            <person name="Xu Z.Y."/>
            <person name="Chen M.L."/>
            <person name="Du X.Y."/>
            <person name="Qiu B.Y."/>
            <person name="Chen P.T."/>
            <person name="Zhang W."/>
            <person name="Slipinski A."/>
            <person name="Escalona H.E."/>
            <person name="Waterhouse R.M."/>
            <person name="Zwick A."/>
            <person name="Pang H."/>
        </authorList>
    </citation>
    <scope>NUCLEOTIDE SEQUENCE [LARGE SCALE GENOMIC DNA]</scope>
    <source>
        <strain evidence="8">SYSU2018</strain>
    </source>
</reference>
<feature type="region of interest" description="Disordered" evidence="6">
    <location>
        <begin position="538"/>
        <end position="593"/>
    </location>
</feature>
<dbReference type="InterPro" id="IPR050439">
    <property type="entry name" value="ADAMTS_ADAMTS-like"/>
</dbReference>
<organism evidence="8 9">
    <name type="scientific">Cryptolaemus montrouzieri</name>
    <dbReference type="NCBI Taxonomy" id="559131"/>
    <lineage>
        <taxon>Eukaryota</taxon>
        <taxon>Metazoa</taxon>
        <taxon>Ecdysozoa</taxon>
        <taxon>Arthropoda</taxon>
        <taxon>Hexapoda</taxon>
        <taxon>Insecta</taxon>
        <taxon>Pterygota</taxon>
        <taxon>Neoptera</taxon>
        <taxon>Endopterygota</taxon>
        <taxon>Coleoptera</taxon>
        <taxon>Polyphaga</taxon>
        <taxon>Cucujiformia</taxon>
        <taxon>Coccinelloidea</taxon>
        <taxon>Coccinellidae</taxon>
        <taxon>Scymninae</taxon>
        <taxon>Scymnini</taxon>
        <taxon>Cryptolaemus</taxon>
    </lineage>
</organism>
<evidence type="ECO:0000256" key="3">
    <source>
        <dbReference type="ARBA" id="ARBA00022729"/>
    </source>
</evidence>
<evidence type="ECO:0000259" key="7">
    <source>
        <dbReference type="PROSITE" id="PS50835"/>
    </source>
</evidence>
<dbReference type="InterPro" id="IPR003599">
    <property type="entry name" value="Ig_sub"/>
</dbReference>
<keyword evidence="3" id="KW-0732">Signal</keyword>
<dbReference type="AlphaFoldDB" id="A0ABD2P9W4"/>
<dbReference type="InterPro" id="IPR036383">
    <property type="entry name" value="TSP1_rpt_sf"/>
</dbReference>
<sequence length="593" mass="65996">MTVNEMKCFGLKPRFQESCNQLECPTWHSSSWSGCSVSCGEGVQVRLVECRDDKGKPSSQCDPLLKPTDNKPCSTGIQCPFNMESNEEFSVLPYHQPLIQPYPPPPLPEKLVGDTIVPSETTFVPDQWGPCSVTCGEGIKKREVHCKIFLEFSRTIAKLPDHKCGTPKPLEVEKCYMGPCVAEKIGIGIGVDTIRDDPYRSDIKVAAGTPGKTYSWKEQGYTHCSATCLGGMQELIVNCIRDDTGKVTSPYLCPMDTKPEILKRICNDHPCPPKWNYSEFSPCTQSCGIGLQTREVSCIHEVTQGGRNTIIVPNNNCPQPPPPDRQYCNVLDCPVRWVVTEWSRCSKSCDGGEKTRRVECKQTMAQNHTVSRPTNMCPSPKPPEKKPCNTKSCVVESDKPKIFASNNTFIQHNVKQKKISLTVGGAATVFLGTTVKIKCPVKRFDRTKITWLKDKVALPKSKKFKTSKKGALRIQNLSMRESGSYTCIAGKSSAHIQISVRPKPGEFPTSEEIQRQGYKHQGDVISDVNVNRDEVVFNSDDQSHEQRPDGQKKSKKPKLFTPTLPSLTLDSDINHLSAWPPQTTTQNVDSNDQ</sequence>
<keyword evidence="5" id="KW-1015">Disulfide bond</keyword>
<dbReference type="PROSITE" id="PS51257">
    <property type="entry name" value="PROKAR_LIPOPROTEIN"/>
    <property type="match status" value="1"/>
</dbReference>
<keyword evidence="4" id="KW-0677">Repeat</keyword>
<accession>A0ABD2P9W4</accession>
<comment type="subcellular location">
    <subcellularLocation>
        <location evidence="1">Secreted</location>
    </subcellularLocation>
</comment>
<dbReference type="SMART" id="SM00409">
    <property type="entry name" value="IG"/>
    <property type="match status" value="1"/>
</dbReference>
<dbReference type="Pfam" id="PF07679">
    <property type="entry name" value="I-set"/>
    <property type="match status" value="1"/>
</dbReference>
<evidence type="ECO:0000256" key="6">
    <source>
        <dbReference type="SAM" id="MobiDB-lite"/>
    </source>
</evidence>
<feature type="compositionally biased region" description="Polar residues" evidence="6">
    <location>
        <begin position="580"/>
        <end position="593"/>
    </location>
</feature>
<dbReference type="EMBL" id="JABFTP020000185">
    <property type="protein sequence ID" value="KAL3287501.1"/>
    <property type="molecule type" value="Genomic_DNA"/>
</dbReference>
<evidence type="ECO:0000256" key="2">
    <source>
        <dbReference type="ARBA" id="ARBA00022525"/>
    </source>
</evidence>
<dbReference type="CDD" id="cd00096">
    <property type="entry name" value="Ig"/>
    <property type="match status" value="1"/>
</dbReference>
<dbReference type="SMART" id="SM00209">
    <property type="entry name" value="TSP1"/>
    <property type="match status" value="5"/>
</dbReference>
<feature type="non-terminal residue" evidence="8">
    <location>
        <position position="593"/>
    </location>
</feature>
<dbReference type="Pfam" id="PF19030">
    <property type="entry name" value="TSP1_ADAMTS"/>
    <property type="match status" value="5"/>
</dbReference>
<dbReference type="Proteomes" id="UP001516400">
    <property type="component" value="Unassembled WGS sequence"/>
</dbReference>
<name>A0ABD2P9W4_9CUCU</name>
<dbReference type="SUPFAM" id="SSF82895">
    <property type="entry name" value="TSP-1 type 1 repeat"/>
    <property type="match status" value="5"/>
</dbReference>
<dbReference type="InterPro" id="IPR036179">
    <property type="entry name" value="Ig-like_dom_sf"/>
</dbReference>
<dbReference type="FunFam" id="2.20.100.10:FF:000005">
    <property type="entry name" value="ADAM metallopeptidase with thrombospondin type 1 motif 9"/>
    <property type="match status" value="1"/>
</dbReference>
<dbReference type="InterPro" id="IPR013098">
    <property type="entry name" value="Ig_I-set"/>
</dbReference>
<evidence type="ECO:0000313" key="8">
    <source>
        <dbReference type="EMBL" id="KAL3287501.1"/>
    </source>
</evidence>
<dbReference type="FunFam" id="2.20.100.10:FF:000009">
    <property type="entry name" value="ADAMTS-like protein 3 isoform A"/>
    <property type="match status" value="1"/>
</dbReference>
<evidence type="ECO:0000256" key="5">
    <source>
        <dbReference type="ARBA" id="ARBA00023157"/>
    </source>
</evidence>